<dbReference type="InterPro" id="IPR011006">
    <property type="entry name" value="CheY-like_superfamily"/>
</dbReference>
<dbReference type="GO" id="GO:0000976">
    <property type="term" value="F:transcription cis-regulatory region binding"/>
    <property type="evidence" value="ECO:0007669"/>
    <property type="project" value="TreeGrafter"/>
</dbReference>
<evidence type="ECO:0000256" key="1">
    <source>
        <dbReference type="ARBA" id="ARBA00022553"/>
    </source>
</evidence>
<dbReference type="Pfam" id="PF00072">
    <property type="entry name" value="Response_reg"/>
    <property type="match status" value="1"/>
</dbReference>
<dbReference type="PANTHER" id="PTHR48111:SF1">
    <property type="entry name" value="TWO-COMPONENT RESPONSE REGULATOR ORR33"/>
    <property type="match status" value="1"/>
</dbReference>
<dbReference type="PROSITE" id="PS50110">
    <property type="entry name" value="RESPONSE_REGULATORY"/>
    <property type="match status" value="1"/>
</dbReference>
<dbReference type="GO" id="GO:0032993">
    <property type="term" value="C:protein-DNA complex"/>
    <property type="evidence" value="ECO:0007669"/>
    <property type="project" value="TreeGrafter"/>
</dbReference>
<evidence type="ECO:0000313" key="9">
    <source>
        <dbReference type="Proteomes" id="UP000177932"/>
    </source>
</evidence>
<reference evidence="8 9" key="1">
    <citation type="journal article" date="2016" name="Nat. Commun.">
        <title>Thousands of microbial genomes shed light on interconnected biogeochemical processes in an aquifer system.</title>
        <authorList>
            <person name="Anantharaman K."/>
            <person name="Brown C.T."/>
            <person name="Hug L.A."/>
            <person name="Sharon I."/>
            <person name="Castelle C.J."/>
            <person name="Probst A.J."/>
            <person name="Thomas B.C."/>
            <person name="Singh A."/>
            <person name="Wilkins M.J."/>
            <person name="Karaoz U."/>
            <person name="Brodie E.L."/>
            <person name="Williams K.H."/>
            <person name="Hubbard S.S."/>
            <person name="Banfield J.F."/>
        </authorList>
    </citation>
    <scope>NUCLEOTIDE SEQUENCE [LARGE SCALE GENOMIC DNA]</scope>
</reference>
<keyword evidence="1 6" id="KW-0597">Phosphoprotein</keyword>
<feature type="domain" description="Response regulatory" evidence="7">
    <location>
        <begin position="6"/>
        <end position="123"/>
    </location>
</feature>
<dbReference type="STRING" id="1802158.A2827_03475"/>
<sequence length="125" mass="14170">MADKKTILLIEDDSVILRILNNRLSEEGYNVFVAEDGESGLKKFKENRPDLILLDLILPKMDGISILREIRKDATASDMPVLILTNLKSNETVLESLRLGVSDYILKVDYSPEELVKKVKEILEP</sequence>
<comment type="caution">
    <text evidence="8">The sequence shown here is derived from an EMBL/GenBank/DDBJ whole genome shotgun (WGS) entry which is preliminary data.</text>
</comment>
<dbReference type="GO" id="GO:0005829">
    <property type="term" value="C:cytosol"/>
    <property type="evidence" value="ECO:0007669"/>
    <property type="project" value="TreeGrafter"/>
</dbReference>
<dbReference type="InterPro" id="IPR001789">
    <property type="entry name" value="Sig_transdc_resp-reg_receiver"/>
</dbReference>
<evidence type="ECO:0000259" key="7">
    <source>
        <dbReference type="PROSITE" id="PS50110"/>
    </source>
</evidence>
<keyword evidence="3" id="KW-0805">Transcription regulation</keyword>
<dbReference type="AlphaFoldDB" id="A0A1G2H4P5"/>
<feature type="modified residue" description="4-aspartylphosphate" evidence="6">
    <location>
        <position position="55"/>
    </location>
</feature>
<dbReference type="InterPro" id="IPR039420">
    <property type="entry name" value="WalR-like"/>
</dbReference>
<evidence type="ECO:0000256" key="3">
    <source>
        <dbReference type="ARBA" id="ARBA00023015"/>
    </source>
</evidence>
<dbReference type="Proteomes" id="UP000177932">
    <property type="component" value="Unassembled WGS sequence"/>
</dbReference>
<name>A0A1G2H4P5_9BACT</name>
<dbReference type="EMBL" id="MHOD01000032">
    <property type="protein sequence ID" value="OGZ57319.1"/>
    <property type="molecule type" value="Genomic_DNA"/>
</dbReference>
<keyword evidence="4" id="KW-0238">DNA-binding</keyword>
<dbReference type="GO" id="GO:0006355">
    <property type="term" value="P:regulation of DNA-templated transcription"/>
    <property type="evidence" value="ECO:0007669"/>
    <property type="project" value="TreeGrafter"/>
</dbReference>
<evidence type="ECO:0000256" key="6">
    <source>
        <dbReference type="PROSITE-ProRule" id="PRU00169"/>
    </source>
</evidence>
<dbReference type="GO" id="GO:0000156">
    <property type="term" value="F:phosphorelay response regulator activity"/>
    <property type="evidence" value="ECO:0007669"/>
    <property type="project" value="TreeGrafter"/>
</dbReference>
<proteinExistence type="predicted"/>
<dbReference type="SMART" id="SM00448">
    <property type="entry name" value="REC"/>
    <property type="match status" value="1"/>
</dbReference>
<evidence type="ECO:0000313" key="8">
    <source>
        <dbReference type="EMBL" id="OGZ57319.1"/>
    </source>
</evidence>
<dbReference type="PANTHER" id="PTHR48111">
    <property type="entry name" value="REGULATOR OF RPOS"/>
    <property type="match status" value="1"/>
</dbReference>
<protein>
    <recommendedName>
        <fullName evidence="7">Response regulatory domain-containing protein</fullName>
    </recommendedName>
</protein>
<organism evidence="8 9">
    <name type="scientific">Candidatus Spechtbacteria bacterium RIFCSPHIGHO2_01_FULL_43_30</name>
    <dbReference type="NCBI Taxonomy" id="1802158"/>
    <lineage>
        <taxon>Bacteria</taxon>
        <taxon>Candidatus Spechtiibacteriota</taxon>
    </lineage>
</organism>
<keyword evidence="2" id="KW-0902">Two-component regulatory system</keyword>
<keyword evidence="5" id="KW-0804">Transcription</keyword>
<evidence type="ECO:0000256" key="2">
    <source>
        <dbReference type="ARBA" id="ARBA00023012"/>
    </source>
</evidence>
<dbReference type="Gene3D" id="3.40.50.2300">
    <property type="match status" value="1"/>
</dbReference>
<dbReference type="FunFam" id="3.40.50.2300:FF:000001">
    <property type="entry name" value="DNA-binding response regulator PhoB"/>
    <property type="match status" value="1"/>
</dbReference>
<dbReference type="SUPFAM" id="SSF52172">
    <property type="entry name" value="CheY-like"/>
    <property type="match status" value="1"/>
</dbReference>
<evidence type="ECO:0000256" key="4">
    <source>
        <dbReference type="ARBA" id="ARBA00023125"/>
    </source>
</evidence>
<evidence type="ECO:0000256" key="5">
    <source>
        <dbReference type="ARBA" id="ARBA00023163"/>
    </source>
</evidence>
<accession>A0A1G2H4P5</accession>
<gene>
    <name evidence="8" type="ORF">A2827_03475</name>
</gene>